<accession>A0A8S4NE15</accession>
<evidence type="ECO:0000256" key="2">
    <source>
        <dbReference type="ARBA" id="ARBA00022741"/>
    </source>
</evidence>
<dbReference type="GO" id="GO:0005525">
    <property type="term" value="F:GTP binding"/>
    <property type="evidence" value="ECO:0007669"/>
    <property type="project" value="UniProtKB-KW"/>
</dbReference>
<keyword evidence="5" id="KW-0472">Membrane</keyword>
<feature type="transmembrane region" description="Helical" evidence="5">
    <location>
        <begin position="371"/>
        <end position="391"/>
    </location>
</feature>
<dbReference type="Pfam" id="PF04548">
    <property type="entry name" value="AIG1"/>
    <property type="match status" value="1"/>
</dbReference>
<name>A0A8S4NE15_OWEFU</name>
<keyword evidence="5" id="KW-0812">Transmembrane</keyword>
<evidence type="ECO:0000313" key="8">
    <source>
        <dbReference type="Proteomes" id="UP000749559"/>
    </source>
</evidence>
<dbReference type="InterPro" id="IPR045058">
    <property type="entry name" value="GIMA/IAN/Toc"/>
</dbReference>
<evidence type="ECO:0000259" key="6">
    <source>
        <dbReference type="PROSITE" id="PS51720"/>
    </source>
</evidence>
<comment type="similarity">
    <text evidence="1">Belongs to the TRAFAC class TrmE-Era-EngA-EngB-Septin-like GTPase superfamily. AIG1/Toc34/Toc159-like paraseptin GTPase family. IAN subfamily.</text>
</comment>
<reference evidence="7" key="1">
    <citation type="submission" date="2022-03" db="EMBL/GenBank/DDBJ databases">
        <authorList>
            <person name="Martin C."/>
        </authorList>
    </citation>
    <scope>NUCLEOTIDE SEQUENCE</scope>
</reference>
<evidence type="ECO:0000256" key="5">
    <source>
        <dbReference type="SAM" id="Phobius"/>
    </source>
</evidence>
<proteinExistence type="inferred from homology"/>
<gene>
    <name evidence="7" type="ORF">OFUS_LOCUS5758</name>
</gene>
<keyword evidence="5" id="KW-1133">Transmembrane helix</keyword>
<sequence length="405" mass="45296">MADIKESGMKDQCQSSESNTEMYASKKDSANKGTTGLTKKGEEKDKKATDRQIRIVLIGKSGVGKSATANTLVGRNRFNEKAGIDKTTLKCQWATTAICNTNTYRIIETPGFLDYDITDPTVLKEIAMSIQYAAPGPHVFLFVIRYGQFSEQDCAYIESMKKLYGDECAKDHGVILFTHGDDIKYKMNNEWDNSGKVEKLEYLKECEKWLDGSSEDTYIKELFDACSGRIFIIDNRSKGRKAEASRFYEKLQEWGLAKSYCRDVHRIEESIQQMKMDMAVEMALEKNCQKEKESEQICENTVHEHEEWNGYVEPFDRVLQIIKEALRQDHTLVNISQNNETRGSGVVRNVVIGTSAAVLVGASVTAFGGGLMLAAASAASASVAVFVAPTMKSKLSKVRSYCKIM</sequence>
<keyword evidence="8" id="KW-1185">Reference proteome</keyword>
<keyword evidence="2" id="KW-0547">Nucleotide-binding</keyword>
<dbReference type="OrthoDB" id="6087798at2759"/>
<dbReference type="Proteomes" id="UP000749559">
    <property type="component" value="Unassembled WGS sequence"/>
</dbReference>
<dbReference type="InterPro" id="IPR006703">
    <property type="entry name" value="G_AIG1"/>
</dbReference>
<organism evidence="7 8">
    <name type="scientific">Owenia fusiformis</name>
    <name type="common">Polychaete worm</name>
    <dbReference type="NCBI Taxonomy" id="6347"/>
    <lineage>
        <taxon>Eukaryota</taxon>
        <taxon>Metazoa</taxon>
        <taxon>Spiralia</taxon>
        <taxon>Lophotrochozoa</taxon>
        <taxon>Annelida</taxon>
        <taxon>Polychaeta</taxon>
        <taxon>Sedentaria</taxon>
        <taxon>Canalipalpata</taxon>
        <taxon>Sabellida</taxon>
        <taxon>Oweniida</taxon>
        <taxon>Oweniidae</taxon>
        <taxon>Owenia</taxon>
    </lineage>
</organism>
<feature type="domain" description="AIG1-type G" evidence="6">
    <location>
        <begin position="50"/>
        <end position="279"/>
    </location>
</feature>
<keyword evidence="3" id="KW-0342">GTP-binding</keyword>
<evidence type="ECO:0000256" key="3">
    <source>
        <dbReference type="ARBA" id="ARBA00023134"/>
    </source>
</evidence>
<dbReference type="EMBL" id="CAIIXF020000003">
    <property type="protein sequence ID" value="CAH1778898.1"/>
    <property type="molecule type" value="Genomic_DNA"/>
</dbReference>
<feature type="compositionally biased region" description="Polar residues" evidence="4">
    <location>
        <begin position="12"/>
        <end position="22"/>
    </location>
</feature>
<dbReference type="PANTHER" id="PTHR10903:SF188">
    <property type="entry name" value="GTPASE IMAP FAMILY MEMBER 2-LIKE-RELATED"/>
    <property type="match status" value="1"/>
</dbReference>
<dbReference type="AlphaFoldDB" id="A0A8S4NE15"/>
<evidence type="ECO:0000313" key="7">
    <source>
        <dbReference type="EMBL" id="CAH1778898.1"/>
    </source>
</evidence>
<dbReference type="PROSITE" id="PS51720">
    <property type="entry name" value="G_AIG1"/>
    <property type="match status" value="1"/>
</dbReference>
<comment type="caution">
    <text evidence="7">The sequence shown here is derived from an EMBL/GenBank/DDBJ whole genome shotgun (WGS) entry which is preliminary data.</text>
</comment>
<evidence type="ECO:0000256" key="1">
    <source>
        <dbReference type="ARBA" id="ARBA00008535"/>
    </source>
</evidence>
<feature type="region of interest" description="Disordered" evidence="4">
    <location>
        <begin position="1"/>
        <end position="46"/>
    </location>
</feature>
<dbReference type="InterPro" id="IPR027417">
    <property type="entry name" value="P-loop_NTPase"/>
</dbReference>
<dbReference type="PANTHER" id="PTHR10903">
    <property type="entry name" value="GTPASE, IMAP FAMILY MEMBER-RELATED"/>
    <property type="match status" value="1"/>
</dbReference>
<protein>
    <recommendedName>
        <fullName evidence="6">AIG1-type G domain-containing protein</fullName>
    </recommendedName>
</protein>
<dbReference type="Gene3D" id="3.40.50.300">
    <property type="entry name" value="P-loop containing nucleotide triphosphate hydrolases"/>
    <property type="match status" value="1"/>
</dbReference>
<evidence type="ECO:0000256" key="4">
    <source>
        <dbReference type="SAM" id="MobiDB-lite"/>
    </source>
</evidence>
<dbReference type="SUPFAM" id="SSF52540">
    <property type="entry name" value="P-loop containing nucleoside triphosphate hydrolases"/>
    <property type="match status" value="1"/>
</dbReference>